<dbReference type="Proteomes" id="UP000500890">
    <property type="component" value="Chromosome"/>
</dbReference>
<feature type="transmembrane region" description="Helical" evidence="6">
    <location>
        <begin position="361"/>
        <end position="383"/>
    </location>
</feature>
<feature type="transmembrane region" description="Helical" evidence="6">
    <location>
        <begin position="292"/>
        <end position="314"/>
    </location>
</feature>
<dbReference type="KEGG" id="vah:G7081_03675"/>
<keyword evidence="2" id="KW-0813">Transport</keyword>
<feature type="transmembrane region" description="Helical" evidence="6">
    <location>
        <begin position="459"/>
        <end position="479"/>
    </location>
</feature>
<feature type="transmembrane region" description="Helical" evidence="6">
    <location>
        <begin position="90"/>
        <end position="113"/>
    </location>
</feature>
<dbReference type="AlphaFoldDB" id="A0A6G8AMC5"/>
<accession>A0A6G8AMC5</accession>
<evidence type="ECO:0000313" key="8">
    <source>
        <dbReference type="Proteomes" id="UP000500890"/>
    </source>
</evidence>
<dbReference type="InterPro" id="IPR045035">
    <property type="entry name" value="YSL-like"/>
</dbReference>
<gene>
    <name evidence="7" type="ORF">G7081_03675</name>
</gene>
<dbReference type="GO" id="GO:0035673">
    <property type="term" value="F:oligopeptide transmembrane transporter activity"/>
    <property type="evidence" value="ECO:0007669"/>
    <property type="project" value="InterPro"/>
</dbReference>
<keyword evidence="3 6" id="KW-0812">Transmembrane</keyword>
<feature type="transmembrane region" description="Helical" evidence="6">
    <location>
        <begin position="119"/>
        <end position="140"/>
    </location>
</feature>
<feature type="transmembrane region" description="Helical" evidence="6">
    <location>
        <begin position="57"/>
        <end position="78"/>
    </location>
</feature>
<feature type="transmembrane region" description="Helical" evidence="6">
    <location>
        <begin position="389"/>
        <end position="408"/>
    </location>
</feature>
<evidence type="ECO:0000256" key="2">
    <source>
        <dbReference type="ARBA" id="ARBA00022448"/>
    </source>
</evidence>
<feature type="transmembrane region" description="Helical" evidence="6">
    <location>
        <begin position="33"/>
        <end position="51"/>
    </location>
</feature>
<dbReference type="EMBL" id="CP049886">
    <property type="protein sequence ID" value="QIL46234.1"/>
    <property type="molecule type" value="Genomic_DNA"/>
</dbReference>
<evidence type="ECO:0000313" key="7">
    <source>
        <dbReference type="EMBL" id="QIL46234.1"/>
    </source>
</evidence>
<dbReference type="GO" id="GO:0016020">
    <property type="term" value="C:membrane"/>
    <property type="evidence" value="ECO:0007669"/>
    <property type="project" value="UniProtKB-SubCell"/>
</dbReference>
<feature type="transmembrane region" description="Helical" evidence="6">
    <location>
        <begin position="420"/>
        <end position="439"/>
    </location>
</feature>
<protein>
    <submittedName>
        <fullName evidence="7">Oligopeptide transporter, OPT family</fullName>
    </submittedName>
</protein>
<feature type="transmembrane region" description="Helical" evidence="6">
    <location>
        <begin position="536"/>
        <end position="556"/>
    </location>
</feature>
<feature type="transmembrane region" description="Helical" evidence="6">
    <location>
        <begin position="225"/>
        <end position="247"/>
    </location>
</feature>
<evidence type="ECO:0000256" key="3">
    <source>
        <dbReference type="ARBA" id="ARBA00022692"/>
    </source>
</evidence>
<keyword evidence="4 6" id="KW-1133">Transmembrane helix</keyword>
<dbReference type="PANTHER" id="PTHR31645">
    <property type="entry name" value="OLIGOPEPTIDE TRANSPORTER YGL114W-RELATED"/>
    <property type="match status" value="1"/>
</dbReference>
<comment type="subcellular location">
    <subcellularLocation>
        <location evidence="1">Membrane</location>
        <topology evidence="1">Multi-pass membrane protein</topology>
    </subcellularLocation>
</comment>
<dbReference type="NCBIfam" id="TIGR00733">
    <property type="entry name" value="OPT family oligopeptide transporter"/>
    <property type="match status" value="1"/>
</dbReference>
<feature type="transmembrane region" description="Helical" evidence="6">
    <location>
        <begin position="334"/>
        <end position="354"/>
    </location>
</feature>
<sequence>MKKLSKDAYGGVHGSEYVPYVEDGKNTKSGGSLILLFGILLAILFAASTAYSGMKGGLTVAAGIPGSILGSGLVTLFLKNKSILGKNILAGMSAGGESIASGMIYVLPAIVLMGEEVNFLQAMAVGVIATLFSVGGISIVQDYLLVQEHGNIVYPESMAITESLVASEVGGDSLKSMGIGFGIGGIITALTGNVFGLVNNMFTMPIKGSGKQAYTAEMSTEANPMLAGIGFIVGLKVAVMLFAGSVLTNFAIIPLIHFFTDIAGPDAMLWNDAATAVNGIGVGQIAGSYTKYIGAGMMISGGLIGALQLIPTIISSLKATMAAKKDGGSSDNDGSSMMVLLAGVILTFVIGFVISGNVAMALIGAVLTLILGFLFAIVAGRLAGTLGTSNLPVSGMTIASLVIMAAVFKMMGWAGTANQISLLMFGTLVVLVISVAGTYMQTQKVTMVLGGSYSEMRKYFIISAVVGVATVVGVITVLAEQIQAGDFAAPQASLIHTLTSGILNGDLPWTIVFIGVAMGIVLFLLGLPVMSVAVGAYLPIATTSIILIGGIMRTFVEFMSRRDEKVKEERINTGISLSSGLIAGASIIGLLGAILQLTNVIKPGEITGFLGGNGGALVLIAALVVLSLAPIMSKKADK</sequence>
<feature type="transmembrane region" description="Helical" evidence="6">
    <location>
        <begin position="507"/>
        <end position="530"/>
    </location>
</feature>
<evidence type="ECO:0000256" key="4">
    <source>
        <dbReference type="ARBA" id="ARBA00022989"/>
    </source>
</evidence>
<evidence type="ECO:0000256" key="1">
    <source>
        <dbReference type="ARBA" id="ARBA00004141"/>
    </source>
</evidence>
<dbReference type="InterPro" id="IPR004813">
    <property type="entry name" value="OPT"/>
</dbReference>
<feature type="transmembrane region" description="Helical" evidence="6">
    <location>
        <begin position="577"/>
        <end position="597"/>
    </location>
</feature>
<feature type="transmembrane region" description="Helical" evidence="6">
    <location>
        <begin position="179"/>
        <end position="198"/>
    </location>
</feature>
<dbReference type="Pfam" id="PF03169">
    <property type="entry name" value="OPT"/>
    <property type="match status" value="1"/>
</dbReference>
<feature type="transmembrane region" description="Helical" evidence="6">
    <location>
        <begin position="609"/>
        <end position="632"/>
    </location>
</feature>
<reference evidence="7 8" key="1">
    <citation type="submission" date="2020-03" db="EMBL/GenBank/DDBJ databases">
        <title>Vagococcus sp. nov., isolated from beetles.</title>
        <authorList>
            <person name="Hyun D.-W."/>
            <person name="Bae J.-W."/>
        </authorList>
    </citation>
    <scope>NUCLEOTIDE SEQUENCE [LARGE SCALE GENOMIC DNA]</scope>
    <source>
        <strain evidence="7 8">HDW17A</strain>
    </source>
</reference>
<organism evidence="7 8">
    <name type="scientific">Vagococcus coleopterorum</name>
    <dbReference type="NCBI Taxonomy" id="2714946"/>
    <lineage>
        <taxon>Bacteria</taxon>
        <taxon>Bacillati</taxon>
        <taxon>Bacillota</taxon>
        <taxon>Bacilli</taxon>
        <taxon>Lactobacillales</taxon>
        <taxon>Enterococcaceae</taxon>
        <taxon>Vagococcus</taxon>
    </lineage>
</organism>
<evidence type="ECO:0000256" key="5">
    <source>
        <dbReference type="ARBA" id="ARBA00023136"/>
    </source>
</evidence>
<dbReference type="InterPro" id="IPR004814">
    <property type="entry name" value="Oligopep_transpt"/>
</dbReference>
<dbReference type="PANTHER" id="PTHR31645:SF0">
    <property type="entry name" value="OLIGOPEPTIDE TRANSPORTER YGL114W-RELATED"/>
    <property type="match status" value="1"/>
</dbReference>
<keyword evidence="5 6" id="KW-0472">Membrane</keyword>
<dbReference type="RefSeq" id="WP_166007510.1">
    <property type="nucleotide sequence ID" value="NZ_CP049886.1"/>
</dbReference>
<name>A0A6G8AMC5_9ENTE</name>
<keyword evidence="8" id="KW-1185">Reference proteome</keyword>
<evidence type="ECO:0000256" key="6">
    <source>
        <dbReference type="SAM" id="Phobius"/>
    </source>
</evidence>
<proteinExistence type="predicted"/>